<name>A0A447IIX7_9RHOB</name>
<keyword evidence="1" id="KW-0732">Signal</keyword>
<accession>A0A447IIX7</accession>
<dbReference type="Proteomes" id="UP000270743">
    <property type="component" value="Unassembled WGS sequence"/>
</dbReference>
<proteinExistence type="predicted"/>
<sequence>MANFPIMNPIASFRLTACSALALILSLQSTLADPAGSRGCALIQGELPGDCAHDNAGTVVSRELPANARHEPAGDLGPLGFSISIEATPAEPRRTVAGAAPAPDRLREMDQDLDRLGLRVSVDGLGARPILNVATADLRSSYGPGQAVVFRTSSNYPGWIARAQVIVIDPDRPGHPLAVLPASPNGLTEWRMPAEGPEEMTYVLRVEDREGRRDETVPLPLRRASAVLEGADLTGPIIAPGEGEDRTARRGIPVHGAVVTVSGEDLPAGARLTVLGEPAIPDAGGRFVLQRILPPGEHDLRIAMGDQAQTRHVTVPQRELFATGIAEITLGRDQVSDETWRYGRVAGFVQGVLADGTKVTASVDTRDTELRDMFRHVTRRFPDQVLRQIEDRDVWVTTGDDSTVENLAPTSGRLFVRLENDQSYAMWGDFRPEGDLDRMVRSDRTLYGASAGWRSAETAADGSPRQKIGAYAASTDRLSQRDVFRGTGGSAYFLSHRDIEAGTETLMVEIRDRVSNTIVSSRRLVEGRDYRIDYVQGVVILNGPLSPSAGGPGLVSDSALGDQLVNLVAQYDYVPANGADSSDSYGARAESWVTPRLRFGATLAQEGAGGADNRLGGADLLWKRSEDSWFSAELAESEGPGLGQALSLTGGLDLDPASPTAGVKGLRARGMHVEGRLDLAEIGGAGHVTAFWDRRDEGFVSPDWNVTVGQRSGGLDGRVEIGGATALTFGATRFRDDAGKRDDRERIGIDHWLSGAWQVEAEIARRDLANPTALVQGENGKSTDAALRLTWHRDEDLSAWVFGQANLSRSGDVLRDDRVGIGAEAAVTDRLSALSEVSDGTQGVAGRLELAWAKDAATTYTLGWREDPTQIDNLASGERRGLTFGAQRQVNDRWAYTTETIRSGVTSRRSLASSYGVSYTPDERWRHDVGVVTGRTLEQDGSRMRRTGLSLGTQFSNGEDQAASLRGEWRRERSDDALQPIRRKTWMVTGDFTYRTNDDWRLVGELDTVISTGEDDLRDGRYIEAMLGYAYRPVHDDRLNALFSYTYLEDLPGADQVNIDGETDGPRQRSHILNAAFSYDLDQRWTLGGKYGFRTRQQADRDDSDFTRSTAHLAALRADYRIVHRWDAMAEIRAFHAPRAEMTEYGALLAVYREVTPHARLGVGYAWGGISDDLRKIEPAKRGIFVNLIGKF</sequence>
<evidence type="ECO:0000313" key="3">
    <source>
        <dbReference type="Proteomes" id="UP000270743"/>
    </source>
</evidence>
<organism evidence="2 3">
    <name type="scientific">Paracoccus haematequi</name>
    <dbReference type="NCBI Taxonomy" id="2491866"/>
    <lineage>
        <taxon>Bacteria</taxon>
        <taxon>Pseudomonadati</taxon>
        <taxon>Pseudomonadota</taxon>
        <taxon>Alphaproteobacteria</taxon>
        <taxon>Rhodobacterales</taxon>
        <taxon>Paracoccaceae</taxon>
        <taxon>Paracoccus</taxon>
    </lineage>
</organism>
<dbReference type="EMBL" id="UZWE01000021">
    <property type="protein sequence ID" value="VDS07443.1"/>
    <property type="molecule type" value="Genomic_DNA"/>
</dbReference>
<dbReference type="SUPFAM" id="SSF56935">
    <property type="entry name" value="Porins"/>
    <property type="match status" value="1"/>
</dbReference>
<reference evidence="2 3" key="1">
    <citation type="submission" date="2018-12" db="EMBL/GenBank/DDBJ databases">
        <authorList>
            <person name="Criscuolo A."/>
        </authorList>
    </citation>
    <scope>NUCLEOTIDE SEQUENCE [LARGE SCALE GENOMIC DNA]</scope>
    <source>
        <strain evidence="2">ACIP1116241</strain>
    </source>
</reference>
<gene>
    <name evidence="2" type="ORF">PARHAE_00619</name>
</gene>
<feature type="chain" id="PRO_5019055814" evidence="1">
    <location>
        <begin position="33"/>
        <end position="1192"/>
    </location>
</feature>
<protein>
    <submittedName>
        <fullName evidence="2">Uncharacterized protein</fullName>
    </submittedName>
</protein>
<dbReference type="InterPro" id="IPR025737">
    <property type="entry name" value="FApF"/>
</dbReference>
<feature type="signal peptide" evidence="1">
    <location>
        <begin position="1"/>
        <end position="32"/>
    </location>
</feature>
<evidence type="ECO:0000256" key="1">
    <source>
        <dbReference type="SAM" id="SignalP"/>
    </source>
</evidence>
<dbReference type="Pfam" id="PF13557">
    <property type="entry name" value="Phenol_MetA_deg"/>
    <property type="match status" value="1"/>
</dbReference>
<keyword evidence="3" id="KW-1185">Reference proteome</keyword>
<dbReference type="OrthoDB" id="9773411at2"/>
<evidence type="ECO:0000313" key="2">
    <source>
        <dbReference type="EMBL" id="VDS07443.1"/>
    </source>
</evidence>
<dbReference type="AlphaFoldDB" id="A0A447IIX7"/>